<feature type="region of interest" description="Disordered" evidence="1">
    <location>
        <begin position="74"/>
        <end position="107"/>
    </location>
</feature>
<dbReference type="Proteomes" id="UP000054826">
    <property type="component" value="Unassembled WGS sequence"/>
</dbReference>
<evidence type="ECO:0000256" key="1">
    <source>
        <dbReference type="SAM" id="MobiDB-lite"/>
    </source>
</evidence>
<organism evidence="2 3">
    <name type="scientific">Trichinella pseudospiralis</name>
    <name type="common">Parasitic roundworm</name>
    <dbReference type="NCBI Taxonomy" id="6337"/>
    <lineage>
        <taxon>Eukaryota</taxon>
        <taxon>Metazoa</taxon>
        <taxon>Ecdysozoa</taxon>
        <taxon>Nematoda</taxon>
        <taxon>Enoplea</taxon>
        <taxon>Dorylaimia</taxon>
        <taxon>Trichinellida</taxon>
        <taxon>Trichinellidae</taxon>
        <taxon>Trichinella</taxon>
    </lineage>
</organism>
<evidence type="ECO:0000313" key="3">
    <source>
        <dbReference type="Proteomes" id="UP000054826"/>
    </source>
</evidence>
<accession>A0A0V1JZY8</accession>
<reference evidence="2 3" key="1">
    <citation type="submission" date="2015-01" db="EMBL/GenBank/DDBJ databases">
        <title>Evolution of Trichinella species and genotypes.</title>
        <authorList>
            <person name="Korhonen P.K."/>
            <person name="Edoardo P."/>
            <person name="Giuseppe L.R."/>
            <person name="Gasser R.B."/>
        </authorList>
    </citation>
    <scope>NUCLEOTIDE SEQUENCE [LARGE SCALE GENOMIC DNA]</scope>
    <source>
        <strain evidence="2">ISS176</strain>
    </source>
</reference>
<name>A0A0V1JZY8_TRIPS</name>
<comment type="caution">
    <text evidence="2">The sequence shown here is derived from an EMBL/GenBank/DDBJ whole genome shotgun (WGS) entry which is preliminary data.</text>
</comment>
<proteinExistence type="predicted"/>
<sequence>MVRSVKNALRKILGKTLLRSWELHTILCELEAQINDRPLILLSEDPHDCAPLMPAHFLIGRELAPLPIPAASVSAPTNLSGLPTDETSVESMAGRVSGDSHLTREMD</sequence>
<feature type="compositionally biased region" description="Polar residues" evidence="1">
    <location>
        <begin position="74"/>
        <end position="90"/>
    </location>
</feature>
<evidence type="ECO:0000313" key="2">
    <source>
        <dbReference type="EMBL" id="KRZ40454.1"/>
    </source>
</evidence>
<dbReference type="EMBL" id="JYDV01000026">
    <property type="protein sequence ID" value="KRZ40454.1"/>
    <property type="molecule type" value="Genomic_DNA"/>
</dbReference>
<protein>
    <submittedName>
        <fullName evidence="2">Uncharacterized protein</fullName>
    </submittedName>
</protein>
<dbReference type="AlphaFoldDB" id="A0A0V1JZY8"/>
<gene>
    <name evidence="2" type="ORF">T4C_9797</name>
</gene>